<name>A0ABM6RN99_9FIRM</name>
<accession>A0ABM6RN99</accession>
<keyword evidence="1" id="KW-0472">Membrane</keyword>
<evidence type="ECO:0000256" key="1">
    <source>
        <dbReference type="SAM" id="Phobius"/>
    </source>
</evidence>
<keyword evidence="1" id="KW-0812">Transmembrane</keyword>
<dbReference type="EMBL" id="CP019454">
    <property type="protein sequence ID" value="AUW92816.1"/>
    <property type="molecule type" value="Genomic_DNA"/>
</dbReference>
<keyword evidence="3" id="KW-1185">Reference proteome</keyword>
<reference evidence="2 3" key="1">
    <citation type="journal article" date="2019" name="Sci. Rep.">
        <title>Sulfobacillus thermotolerans: new insights into resistance and metabolic capacities of acidophilic chemolithotrophs.</title>
        <authorList>
            <person name="Panyushkina A.E."/>
            <person name="Babenko V.V."/>
            <person name="Nikitina A.S."/>
            <person name="Selezneva O.V."/>
            <person name="Tsaplina I.A."/>
            <person name="Letarova M.A."/>
            <person name="Kostryukova E.S."/>
            <person name="Letarov A.V."/>
        </authorList>
    </citation>
    <scope>NUCLEOTIDE SEQUENCE [LARGE SCALE GENOMIC DNA]</scope>
    <source>
        <strain evidence="2 3">Kr1</strain>
    </source>
</reference>
<dbReference type="Proteomes" id="UP000325292">
    <property type="component" value="Chromosome"/>
</dbReference>
<gene>
    <name evidence="2" type="ORF">BXT84_01645</name>
</gene>
<feature type="transmembrane region" description="Helical" evidence="1">
    <location>
        <begin position="47"/>
        <end position="69"/>
    </location>
</feature>
<sequence length="160" mass="17990">MIVMPYRYAFIVYGAAAIMIVALLLPTRQELRSRYWRTRSQTTSKRVPSMVSKVALIGLVAWAALTGIADYNPHGQPTRTHGILSGESSSQYFWNWNDPVSYKIGDTWVSFKHTTFNATLVGRVWLGNEGTATILKAYPVLGSPVPVITSFYQYPARKEK</sequence>
<keyword evidence="1" id="KW-1133">Transmembrane helix</keyword>
<protein>
    <submittedName>
        <fullName evidence="2">Uncharacterized protein</fullName>
    </submittedName>
</protein>
<evidence type="ECO:0000313" key="2">
    <source>
        <dbReference type="EMBL" id="AUW92816.1"/>
    </source>
</evidence>
<evidence type="ECO:0000313" key="3">
    <source>
        <dbReference type="Proteomes" id="UP000325292"/>
    </source>
</evidence>
<organism evidence="2 3">
    <name type="scientific">Sulfobacillus thermotolerans</name>
    <dbReference type="NCBI Taxonomy" id="338644"/>
    <lineage>
        <taxon>Bacteria</taxon>
        <taxon>Bacillati</taxon>
        <taxon>Bacillota</taxon>
        <taxon>Clostridia</taxon>
        <taxon>Eubacteriales</taxon>
        <taxon>Clostridiales Family XVII. Incertae Sedis</taxon>
        <taxon>Sulfobacillus</taxon>
    </lineage>
</organism>
<proteinExistence type="predicted"/>
<feature type="transmembrane region" description="Helical" evidence="1">
    <location>
        <begin position="6"/>
        <end position="26"/>
    </location>
</feature>